<dbReference type="Proteomes" id="UP000663854">
    <property type="component" value="Unassembled WGS sequence"/>
</dbReference>
<dbReference type="Proteomes" id="UP000663870">
    <property type="component" value="Unassembled WGS sequence"/>
</dbReference>
<keyword evidence="1" id="KW-0547">Nucleotide-binding</keyword>
<dbReference type="PANTHER" id="PTHR11638:SF18">
    <property type="entry name" value="HEAT SHOCK PROTEIN 104"/>
    <property type="match status" value="1"/>
</dbReference>
<dbReference type="InterPro" id="IPR041546">
    <property type="entry name" value="ClpA/ClpB_AAA_lid"/>
</dbReference>
<dbReference type="Gene3D" id="3.40.50.300">
    <property type="entry name" value="P-loop containing nucleotide triphosphate hydrolases"/>
    <property type="match status" value="1"/>
</dbReference>
<dbReference type="Pfam" id="PF17871">
    <property type="entry name" value="AAA_lid_9"/>
    <property type="match status" value="1"/>
</dbReference>
<dbReference type="GO" id="GO:0031511">
    <property type="term" value="C:Mis6-Sim4 complex"/>
    <property type="evidence" value="ECO:0007669"/>
    <property type="project" value="InterPro"/>
</dbReference>
<keyword evidence="3" id="KW-0175">Coiled coil</keyword>
<dbReference type="SUPFAM" id="SSF52540">
    <property type="entry name" value="P-loop containing nucleoside triphosphate hydrolases"/>
    <property type="match status" value="1"/>
</dbReference>
<dbReference type="GO" id="GO:0016887">
    <property type="term" value="F:ATP hydrolysis activity"/>
    <property type="evidence" value="ECO:0007669"/>
    <property type="project" value="TreeGrafter"/>
</dbReference>
<sequence length="166" mass="19321">MIKEPTVADSLIIAVQLSNGYITNRFLPDKAIDLIDETFASIHVQLDSQSEIIDQLERRELQLDVEVTVLSQEKDDTSKQRLKQVKEELAKIRKELKPLKLRQKAEKQRVNQLRKLKQTLENLHAKMAQAEREKNLTLVADMKYGAISDLEKRIAEIEYRIIEENK</sequence>
<dbReference type="InterPro" id="IPR027417">
    <property type="entry name" value="P-loop_NTPase"/>
</dbReference>
<name>A0A814B1X1_9BILA</name>
<comment type="caution">
    <text evidence="5">The sequence shown here is derived from an EMBL/GenBank/DDBJ whole genome shotgun (WGS) entry which is preliminary data.</text>
</comment>
<dbReference type="InterPro" id="IPR050130">
    <property type="entry name" value="ClpA_ClpB"/>
</dbReference>
<evidence type="ECO:0000256" key="3">
    <source>
        <dbReference type="SAM" id="Coils"/>
    </source>
</evidence>
<dbReference type="PANTHER" id="PTHR11638">
    <property type="entry name" value="ATP-DEPENDENT CLP PROTEASE"/>
    <property type="match status" value="1"/>
</dbReference>
<keyword evidence="2" id="KW-0067">ATP-binding</keyword>
<feature type="domain" description="ClpA/ClpB AAA lid" evidence="4">
    <location>
        <begin position="10"/>
        <end position="85"/>
    </location>
</feature>
<protein>
    <recommendedName>
        <fullName evidence="4">ClpA/ClpB AAA lid domain-containing protein</fullName>
    </recommendedName>
</protein>
<proteinExistence type="predicted"/>
<accession>A0A814B1X1</accession>
<feature type="coiled-coil region" evidence="3">
    <location>
        <begin position="53"/>
        <end position="140"/>
    </location>
</feature>
<evidence type="ECO:0000259" key="4">
    <source>
        <dbReference type="Pfam" id="PF17871"/>
    </source>
</evidence>
<dbReference type="EMBL" id="CAJNOH010000165">
    <property type="protein sequence ID" value="CAF0920810.1"/>
    <property type="molecule type" value="Genomic_DNA"/>
</dbReference>
<evidence type="ECO:0000256" key="2">
    <source>
        <dbReference type="ARBA" id="ARBA00022840"/>
    </source>
</evidence>
<dbReference type="GO" id="GO:0005737">
    <property type="term" value="C:cytoplasm"/>
    <property type="evidence" value="ECO:0007669"/>
    <property type="project" value="TreeGrafter"/>
</dbReference>
<dbReference type="GO" id="GO:0034605">
    <property type="term" value="P:cellular response to heat"/>
    <property type="evidence" value="ECO:0007669"/>
    <property type="project" value="TreeGrafter"/>
</dbReference>
<evidence type="ECO:0000313" key="8">
    <source>
        <dbReference type="Proteomes" id="UP000663870"/>
    </source>
</evidence>
<evidence type="ECO:0000256" key="1">
    <source>
        <dbReference type="ARBA" id="ARBA00022741"/>
    </source>
</evidence>
<gene>
    <name evidence="6" type="ORF">JXQ802_LOCUS28111</name>
    <name evidence="5" type="ORF">PYM288_LOCUS10514</name>
</gene>
<organism evidence="5 7">
    <name type="scientific">Rotaria sordida</name>
    <dbReference type="NCBI Taxonomy" id="392033"/>
    <lineage>
        <taxon>Eukaryota</taxon>
        <taxon>Metazoa</taxon>
        <taxon>Spiralia</taxon>
        <taxon>Gnathifera</taxon>
        <taxon>Rotifera</taxon>
        <taxon>Eurotatoria</taxon>
        <taxon>Bdelloidea</taxon>
        <taxon>Philodinida</taxon>
        <taxon>Philodinidae</taxon>
        <taxon>Rotaria</taxon>
    </lineage>
</organism>
<dbReference type="EMBL" id="CAJNOL010001041">
    <property type="protein sequence ID" value="CAF1273471.1"/>
    <property type="molecule type" value="Genomic_DNA"/>
</dbReference>
<keyword evidence="8" id="KW-1185">Reference proteome</keyword>
<evidence type="ECO:0000313" key="7">
    <source>
        <dbReference type="Proteomes" id="UP000663854"/>
    </source>
</evidence>
<reference evidence="5" key="1">
    <citation type="submission" date="2021-02" db="EMBL/GenBank/DDBJ databases">
        <authorList>
            <person name="Nowell W R."/>
        </authorList>
    </citation>
    <scope>NUCLEOTIDE SEQUENCE</scope>
</reference>
<evidence type="ECO:0000313" key="5">
    <source>
        <dbReference type="EMBL" id="CAF0920810.1"/>
    </source>
</evidence>
<evidence type="ECO:0000313" key="6">
    <source>
        <dbReference type="EMBL" id="CAF1273471.1"/>
    </source>
</evidence>
<dbReference type="AlphaFoldDB" id="A0A814B1X1"/>
<dbReference type="GO" id="GO:0005524">
    <property type="term" value="F:ATP binding"/>
    <property type="evidence" value="ECO:0007669"/>
    <property type="project" value="UniProtKB-KW"/>
</dbReference>